<keyword evidence="5 9" id="KW-0010">Activator</keyword>
<reference evidence="12 13" key="1">
    <citation type="submission" date="2019-06" db="EMBL/GenBank/DDBJ databases">
        <authorList>
            <person name="Broberg M."/>
        </authorList>
    </citation>
    <scope>NUCLEOTIDE SEQUENCE [LARGE SCALE GENOMIC DNA]</scope>
</reference>
<evidence type="ECO:0000256" key="1">
    <source>
        <dbReference type="ARBA" id="ARBA00004123"/>
    </source>
</evidence>
<evidence type="ECO:0000256" key="5">
    <source>
        <dbReference type="ARBA" id="ARBA00023159"/>
    </source>
</evidence>
<comment type="function">
    <text evidence="9">Component of the Mediator complex, a coactivator involved in the regulated transcription of nearly all RNA polymerase II-dependent genes. Mediator functions as a bridge to convey information from gene-specific regulatory proteins to the basal RNA polymerase II transcription machinery. Mediator is recruited to promoters by direct interactions with regulatory proteins and serves as a scaffold for the assembly of a functional preinitiation complex with RNA polymerase II and the general transcription factors.</text>
</comment>
<dbReference type="PANTHER" id="PTHR12809:SF2">
    <property type="entry name" value="MEDIATOR OF RNA POLYMERASE II TRANSCRIPTION SUBUNIT 14"/>
    <property type="match status" value="1"/>
</dbReference>
<comment type="caution">
    <text evidence="12">The sequence shown here is derived from an EMBL/GenBank/DDBJ whole genome shotgun (WGS) entry which is preliminary data.</text>
</comment>
<evidence type="ECO:0000256" key="4">
    <source>
        <dbReference type="ARBA" id="ARBA00023015"/>
    </source>
</evidence>
<dbReference type="Proteomes" id="UP000766486">
    <property type="component" value="Unassembled WGS sequence"/>
</dbReference>
<dbReference type="Pfam" id="PF26204">
    <property type="entry name" value="Med14_fung"/>
    <property type="match status" value="1"/>
</dbReference>
<evidence type="ECO:0000313" key="13">
    <source>
        <dbReference type="Proteomes" id="UP000766486"/>
    </source>
</evidence>
<keyword evidence="4 9" id="KW-0805">Transcription regulation</keyword>
<keyword evidence="7 9" id="KW-0539">Nucleus</keyword>
<evidence type="ECO:0000313" key="12">
    <source>
        <dbReference type="EMBL" id="VUC36152.1"/>
    </source>
</evidence>
<proteinExistence type="inferred from homology"/>
<dbReference type="PANTHER" id="PTHR12809">
    <property type="entry name" value="MEDIATOR COMPLEX SUBUNIT"/>
    <property type="match status" value="1"/>
</dbReference>
<protein>
    <recommendedName>
        <fullName evidence="3 9">Mediator of RNA polymerase II transcription subunit 14</fullName>
    </recommendedName>
    <alternativeName>
        <fullName evidence="8 9">Mediator complex subunit 14</fullName>
    </alternativeName>
</protein>
<comment type="subunit">
    <text evidence="9">Component of the Mediator complex.</text>
</comment>
<evidence type="ECO:0000259" key="11">
    <source>
        <dbReference type="Pfam" id="PF08638"/>
    </source>
</evidence>
<evidence type="ECO:0000256" key="9">
    <source>
        <dbReference type="RuleBase" id="RU365082"/>
    </source>
</evidence>
<evidence type="ECO:0000256" key="2">
    <source>
        <dbReference type="ARBA" id="ARBA00007813"/>
    </source>
</evidence>
<sequence length="1088" mass="120567">MPAAVIMNDGGHDGSRIDLDGGPKTNGLNGSAADDSRNAPAKEAPSKEAPSKEAPSKEAPSNAVAAQQVAKQSQGPPRMNDLPDEIKHITQGFVPLSRLLTRLAQSTHNKLQERIIYLAGLPVPSNATNGNATSSSAAVDDTSNENLQKKAALLGFAQEVHAAFVKALVITEWSRKADMVSKLIDINVHINEQKFLFDSALDTVINTKRNLAYARLPSPDLKTALHVLSTGTAPWFPDLNYIEPPPISVEDKLTWINDLNTHLSLRLNLDEFDKIPPQFRDYQISSGRVTFKVPGEFEVDLTIADEDFEKQFWFIDFRFDFKPAAATLSDSLRLNLEWCVNSALEKDGLSGCYHFLHELVLTSKINEIKRQALQLSKGSWAGTLVVEQLHRALAIQYWTSRTASAGLKSWVLIAVNSGRKKNAPEDEKPASYLTAKWYRENKEVEGVEIRLDVENLSAENLLRHVIGMHIEFVLRGIHEKLLEAPRFQNKQAGMLLNISKSDPAASHLTTQVGFSSDVTLSMEPITGVFAIKPHSKITFQFEHHLNNCRDMITGGVTNVEYVRCSLFEEKLSRQGSRNGWHTARPPMSMEEIKTMTKKRDWTRSIWIQRDGWDSRWFVAVFLSLGGDEWWLLETNSGNPSYSAPLQARLPLNRGCPNLSDEFWQTFTTLTTGMIAQSIDSRELYLRQIKSQASPDLSQPAGKLVRLPVLEIELSTLFPSMVLSSTAGAFRAGQVSASVAPPLKHPAATKTLGARQPWAKNIVTIMFKGLQARSRSQADSGSEGNAVDAGRLVCISVAIIRVRDKSKLAHLGGAIDRDVSYKPQTGEFGIRIRHRVGESTLSILKSRLMAIDRFVSFLEALGQTNGAIVRDTATLREVSCFYGQEPSQQTENKGQDVTTAQKRWRLVLDLSQDEIQVKLEENNPSLRLIDILQRLANLDGGIKALLAWLPMSLPAISAIDKIEAAWQEDSIISKGSVNFSFRALDWIGIHYKLHGEDIRLSLECSTKSRKDGLWWHLRRPNSSGSTLEDRFAQALKPIWEGKGKNWQGLMTGAAGRADGGVANLLEKVDDAIRALVAPNADGDKLSIVV</sequence>
<keyword evidence="6 9" id="KW-0804">Transcription</keyword>
<feature type="region of interest" description="Disordered" evidence="10">
    <location>
        <begin position="1"/>
        <end position="84"/>
    </location>
</feature>
<feature type="compositionally biased region" description="Basic and acidic residues" evidence="10">
    <location>
        <begin position="44"/>
        <end position="56"/>
    </location>
</feature>
<evidence type="ECO:0000256" key="8">
    <source>
        <dbReference type="ARBA" id="ARBA00032007"/>
    </source>
</evidence>
<keyword evidence="13" id="KW-1185">Reference proteome</keyword>
<dbReference type="EMBL" id="CABFNS010000926">
    <property type="protein sequence ID" value="VUC36152.1"/>
    <property type="molecule type" value="Genomic_DNA"/>
</dbReference>
<feature type="domain" description="Mediator complex subunit MED14 N-terminal" evidence="11">
    <location>
        <begin position="93"/>
        <end position="305"/>
    </location>
</feature>
<comment type="subcellular location">
    <subcellularLocation>
        <location evidence="1 9">Nucleus</location>
    </subcellularLocation>
</comment>
<feature type="compositionally biased region" description="Basic and acidic residues" evidence="10">
    <location>
        <begin position="10"/>
        <end position="21"/>
    </location>
</feature>
<accession>A0ABY6UZ66</accession>
<dbReference type="InterPro" id="IPR055122">
    <property type="entry name" value="Med14_N"/>
</dbReference>
<evidence type="ECO:0000256" key="6">
    <source>
        <dbReference type="ARBA" id="ARBA00023163"/>
    </source>
</evidence>
<evidence type="ECO:0000256" key="3">
    <source>
        <dbReference type="ARBA" id="ARBA00019619"/>
    </source>
</evidence>
<comment type="similarity">
    <text evidence="2 9">Belongs to the Mediator complex subunit 14 family.</text>
</comment>
<evidence type="ECO:0000256" key="10">
    <source>
        <dbReference type="SAM" id="MobiDB-lite"/>
    </source>
</evidence>
<organism evidence="12 13">
    <name type="scientific">Bionectria ochroleuca</name>
    <name type="common">Gliocladium roseum</name>
    <dbReference type="NCBI Taxonomy" id="29856"/>
    <lineage>
        <taxon>Eukaryota</taxon>
        <taxon>Fungi</taxon>
        <taxon>Dikarya</taxon>
        <taxon>Ascomycota</taxon>
        <taxon>Pezizomycotina</taxon>
        <taxon>Sordariomycetes</taxon>
        <taxon>Hypocreomycetidae</taxon>
        <taxon>Hypocreales</taxon>
        <taxon>Bionectriaceae</taxon>
        <taxon>Clonostachys</taxon>
    </lineage>
</organism>
<feature type="compositionally biased region" description="Low complexity" evidence="10">
    <location>
        <begin position="57"/>
        <end position="74"/>
    </location>
</feature>
<name>A0ABY6UZ66_BIOOC</name>
<gene>
    <name evidence="12" type="ORF">CLO192961_LOCUS437879</name>
</gene>
<dbReference type="InterPro" id="IPR013947">
    <property type="entry name" value="Mediator_Med14"/>
</dbReference>
<evidence type="ECO:0000256" key="7">
    <source>
        <dbReference type="ARBA" id="ARBA00023242"/>
    </source>
</evidence>
<dbReference type="Pfam" id="PF08638">
    <property type="entry name" value="Med14"/>
    <property type="match status" value="1"/>
</dbReference>